<dbReference type="SUPFAM" id="SSF48403">
    <property type="entry name" value="Ankyrin repeat"/>
    <property type="match status" value="1"/>
</dbReference>
<evidence type="ECO:0000313" key="6">
    <source>
        <dbReference type="EMBL" id="KAF4618989.1"/>
    </source>
</evidence>
<accession>A0A8H4VT32</accession>
<evidence type="ECO:0000256" key="3">
    <source>
        <dbReference type="PROSITE-ProRule" id="PRU00023"/>
    </source>
</evidence>
<dbReference type="InterPro" id="IPR050745">
    <property type="entry name" value="Multifunctional_regulatory"/>
</dbReference>
<protein>
    <recommendedName>
        <fullName evidence="5">BZIP domain-containing protein</fullName>
    </recommendedName>
</protein>
<dbReference type="PROSITE" id="PS00036">
    <property type="entry name" value="BZIP_BASIC"/>
    <property type="match status" value="1"/>
</dbReference>
<sequence length="494" mass="54823">MAAMDSENTVSVETKRKDSSSQRQSDDEDWTKLTDISSRRRIQNRIAQRNRRKKLKGSREEKERRSRTPEPSQLSSPNSRGNSSSKTPEQEQNGPKFVIETPYLTVASAQNASSNSTNRPLIFLDSMSTTDTKALMTQLEQAQSQLQEYMSGKQSEYTLPTPRTSQDLTTAPQNDWDPSWLSAFDKEEMATLSQDLDSLISMPNFMGDDISSNNNFCLDPSLKEDDVSTTRTTLNALPQTSNAENLYLTPPTSSTPFPIHRSQSAPALPIFPPQTDYLSHSLPTPPLPTRSRSHSNVSDVSASSTTDQSTHGNTALHLATLKGHLPIIRLLLQTSHPTQLNTPNLSGQTPLHLSILTHNMPVTRFLLSQHADPILLTNNNETILHLAVESGSTEMVELCLDVVGEGRDKRDKEGKTAFHRAVAGGDEGVVRLLLQRGVNSQAKDNLSKIWLTERVLNELGRKTRPAPNLHHSLYQDSTDRPGARCAVAEWKSKD</sequence>
<feature type="compositionally biased region" description="Basic and acidic residues" evidence="4">
    <location>
        <begin position="57"/>
        <end position="68"/>
    </location>
</feature>
<dbReference type="Gene3D" id="1.25.40.20">
    <property type="entry name" value="Ankyrin repeat-containing domain"/>
    <property type="match status" value="2"/>
</dbReference>
<comment type="caution">
    <text evidence="6">The sequence shown here is derived from an EMBL/GenBank/DDBJ whole genome shotgun (WGS) entry which is preliminary data.</text>
</comment>
<evidence type="ECO:0000256" key="2">
    <source>
        <dbReference type="ARBA" id="ARBA00023043"/>
    </source>
</evidence>
<dbReference type="Pfam" id="PF12796">
    <property type="entry name" value="Ank_2"/>
    <property type="match status" value="1"/>
</dbReference>
<dbReference type="InterPro" id="IPR004827">
    <property type="entry name" value="bZIP"/>
</dbReference>
<organism evidence="6 7">
    <name type="scientific">Cudoniella acicularis</name>
    <dbReference type="NCBI Taxonomy" id="354080"/>
    <lineage>
        <taxon>Eukaryota</taxon>
        <taxon>Fungi</taxon>
        <taxon>Dikarya</taxon>
        <taxon>Ascomycota</taxon>
        <taxon>Pezizomycotina</taxon>
        <taxon>Leotiomycetes</taxon>
        <taxon>Helotiales</taxon>
        <taxon>Tricladiaceae</taxon>
        <taxon>Cudoniella</taxon>
    </lineage>
</organism>
<dbReference type="OrthoDB" id="341259at2759"/>
<keyword evidence="2 3" id="KW-0040">ANK repeat</keyword>
<dbReference type="InterPro" id="IPR036770">
    <property type="entry name" value="Ankyrin_rpt-contain_sf"/>
</dbReference>
<evidence type="ECO:0000256" key="4">
    <source>
        <dbReference type="SAM" id="MobiDB-lite"/>
    </source>
</evidence>
<dbReference type="PANTHER" id="PTHR24189:SF50">
    <property type="entry name" value="ANKYRIN REPEAT AND SOCS BOX PROTEIN 2"/>
    <property type="match status" value="1"/>
</dbReference>
<dbReference type="Proteomes" id="UP000566819">
    <property type="component" value="Unassembled WGS sequence"/>
</dbReference>
<feature type="compositionally biased region" description="Basic residues" evidence="4">
    <location>
        <begin position="39"/>
        <end position="56"/>
    </location>
</feature>
<evidence type="ECO:0000313" key="7">
    <source>
        <dbReference type="Proteomes" id="UP000566819"/>
    </source>
</evidence>
<dbReference type="AlphaFoldDB" id="A0A8H4VT32"/>
<feature type="repeat" description="ANK" evidence="3">
    <location>
        <begin position="346"/>
        <end position="378"/>
    </location>
</feature>
<feature type="repeat" description="ANK" evidence="3">
    <location>
        <begin position="413"/>
        <end position="445"/>
    </location>
</feature>
<keyword evidence="1" id="KW-0677">Repeat</keyword>
<feature type="domain" description="BZIP" evidence="5">
    <location>
        <begin position="39"/>
        <end position="54"/>
    </location>
</feature>
<evidence type="ECO:0000256" key="1">
    <source>
        <dbReference type="ARBA" id="ARBA00022737"/>
    </source>
</evidence>
<feature type="region of interest" description="Disordered" evidence="4">
    <location>
        <begin position="1"/>
        <end position="95"/>
    </location>
</feature>
<dbReference type="GO" id="GO:0003700">
    <property type="term" value="F:DNA-binding transcription factor activity"/>
    <property type="evidence" value="ECO:0007669"/>
    <property type="project" value="InterPro"/>
</dbReference>
<feature type="repeat" description="ANK" evidence="3">
    <location>
        <begin position="311"/>
        <end position="333"/>
    </location>
</feature>
<dbReference type="EMBL" id="JAAMPI010002082">
    <property type="protein sequence ID" value="KAF4618989.1"/>
    <property type="molecule type" value="Genomic_DNA"/>
</dbReference>
<dbReference type="PRINTS" id="PR01415">
    <property type="entry name" value="ANKYRIN"/>
</dbReference>
<feature type="compositionally biased region" description="Low complexity" evidence="4">
    <location>
        <begin position="72"/>
        <end position="85"/>
    </location>
</feature>
<name>A0A8H4VT32_9HELO</name>
<dbReference type="Pfam" id="PF00023">
    <property type="entry name" value="Ank"/>
    <property type="match status" value="1"/>
</dbReference>
<proteinExistence type="predicted"/>
<reference evidence="6 7" key="1">
    <citation type="submission" date="2020-03" db="EMBL/GenBank/DDBJ databases">
        <title>Draft Genome Sequence of Cudoniella acicularis.</title>
        <authorList>
            <person name="Buettner E."/>
            <person name="Kellner H."/>
        </authorList>
    </citation>
    <scope>NUCLEOTIDE SEQUENCE [LARGE SCALE GENOMIC DNA]</scope>
    <source>
        <strain evidence="6 7">DSM 108380</strain>
    </source>
</reference>
<dbReference type="InterPro" id="IPR002110">
    <property type="entry name" value="Ankyrin_rpt"/>
</dbReference>
<dbReference type="SMART" id="SM00248">
    <property type="entry name" value="ANK"/>
    <property type="match status" value="4"/>
</dbReference>
<dbReference type="PROSITE" id="PS50297">
    <property type="entry name" value="ANK_REP_REGION"/>
    <property type="match status" value="3"/>
</dbReference>
<dbReference type="PANTHER" id="PTHR24189">
    <property type="entry name" value="MYOTROPHIN"/>
    <property type="match status" value="1"/>
</dbReference>
<gene>
    <name evidence="6" type="ORF">G7Y89_g14858</name>
</gene>
<dbReference type="PROSITE" id="PS50088">
    <property type="entry name" value="ANK_REPEAT"/>
    <property type="match status" value="3"/>
</dbReference>
<evidence type="ECO:0000259" key="5">
    <source>
        <dbReference type="PROSITE" id="PS00036"/>
    </source>
</evidence>
<feature type="region of interest" description="Disordered" evidence="4">
    <location>
        <begin position="272"/>
        <end position="311"/>
    </location>
</feature>
<feature type="compositionally biased region" description="Low complexity" evidence="4">
    <location>
        <begin position="294"/>
        <end position="309"/>
    </location>
</feature>
<keyword evidence="7" id="KW-1185">Reference proteome</keyword>
<feature type="compositionally biased region" description="Polar residues" evidence="4">
    <location>
        <begin position="1"/>
        <end position="12"/>
    </location>
</feature>